<proteinExistence type="predicted"/>
<evidence type="ECO:0000313" key="2">
    <source>
        <dbReference type="EMBL" id="KAK7015362.1"/>
    </source>
</evidence>
<feature type="region of interest" description="Disordered" evidence="1">
    <location>
        <begin position="224"/>
        <end position="243"/>
    </location>
</feature>
<dbReference type="AlphaFoldDB" id="A0AAW0APW2"/>
<dbReference type="Proteomes" id="UP001362999">
    <property type="component" value="Unassembled WGS sequence"/>
</dbReference>
<feature type="region of interest" description="Disordered" evidence="1">
    <location>
        <begin position="107"/>
        <end position="150"/>
    </location>
</feature>
<feature type="region of interest" description="Disordered" evidence="1">
    <location>
        <begin position="354"/>
        <end position="373"/>
    </location>
</feature>
<sequence>MYWIGDTGHRATTVQKRESDLGREYGTHAHLEFERREEKCSGPKVDTHQNGLCLREANYILSGMAHGRRRPPSVFEVPSGLSFQQASLEKRGGLRLSSSLFSIGEVQEQRDLGNTPEKPISSDSSSEDDSDEEKNEKPGNEVDQQSNFLNRPSVLVLMTNTADPTAPPMETFIDHMKITKTTTASGAVRREVDLRDVLPVVLANMSPITGTQMVIGKVKGFVKPAGEDRDEQDPIENNSVRTNTMSLTEVEGTDFLSLSLFYAPTGKSQAQASNAASSSSALPTSLTGDSNDKPREIAANQKAAATAVADPQPRPGLWMFQAKNGYLCPADSASQHHTRAATLAARPSFAPASRTVTPVARPPSAAGEISPELPSLLDSNVDFAVREEMPVTKSRHSQILSFSS</sequence>
<organism evidence="2 3">
    <name type="scientific">Favolaschia claudopus</name>
    <dbReference type="NCBI Taxonomy" id="2862362"/>
    <lineage>
        <taxon>Eukaryota</taxon>
        <taxon>Fungi</taxon>
        <taxon>Dikarya</taxon>
        <taxon>Basidiomycota</taxon>
        <taxon>Agaricomycotina</taxon>
        <taxon>Agaricomycetes</taxon>
        <taxon>Agaricomycetidae</taxon>
        <taxon>Agaricales</taxon>
        <taxon>Marasmiineae</taxon>
        <taxon>Mycenaceae</taxon>
        <taxon>Favolaschia</taxon>
    </lineage>
</organism>
<dbReference type="EMBL" id="JAWWNJ010000054">
    <property type="protein sequence ID" value="KAK7015362.1"/>
    <property type="molecule type" value="Genomic_DNA"/>
</dbReference>
<evidence type="ECO:0000256" key="1">
    <source>
        <dbReference type="SAM" id="MobiDB-lite"/>
    </source>
</evidence>
<name>A0AAW0APW2_9AGAR</name>
<keyword evidence="3" id="KW-1185">Reference proteome</keyword>
<feature type="region of interest" description="Disordered" evidence="1">
    <location>
        <begin position="273"/>
        <end position="293"/>
    </location>
</feature>
<accession>A0AAW0APW2</accession>
<protein>
    <submittedName>
        <fullName evidence="2">Uncharacterized protein</fullName>
    </submittedName>
</protein>
<comment type="caution">
    <text evidence="2">The sequence shown here is derived from an EMBL/GenBank/DDBJ whole genome shotgun (WGS) entry which is preliminary data.</text>
</comment>
<reference evidence="2 3" key="1">
    <citation type="journal article" date="2024" name="J Genomics">
        <title>Draft genome sequencing and assembly of Favolaschia claudopus CIRM-BRFM 2984 isolated from oak limbs.</title>
        <authorList>
            <person name="Navarro D."/>
            <person name="Drula E."/>
            <person name="Chaduli D."/>
            <person name="Cazenave R."/>
            <person name="Ahrendt S."/>
            <person name="Wang J."/>
            <person name="Lipzen A."/>
            <person name="Daum C."/>
            <person name="Barry K."/>
            <person name="Grigoriev I.V."/>
            <person name="Favel A."/>
            <person name="Rosso M.N."/>
            <person name="Martin F."/>
        </authorList>
    </citation>
    <scope>NUCLEOTIDE SEQUENCE [LARGE SCALE GENOMIC DNA]</scope>
    <source>
        <strain evidence="2 3">CIRM-BRFM 2984</strain>
    </source>
</reference>
<evidence type="ECO:0000313" key="3">
    <source>
        <dbReference type="Proteomes" id="UP001362999"/>
    </source>
</evidence>
<gene>
    <name evidence="2" type="ORF">R3P38DRAFT_2786862</name>
</gene>